<comment type="caution">
    <text evidence="1">The sequence shown here is derived from an EMBL/GenBank/DDBJ whole genome shotgun (WGS) entry which is preliminary data.</text>
</comment>
<sequence length="63" mass="7012">LIVNNKKFNNLKIIWKQIGTCSQEHNQIMSVSELISITVSSFSLSVCLIRLASDVSVSIVNFT</sequence>
<feature type="non-terminal residue" evidence="1">
    <location>
        <position position="1"/>
    </location>
</feature>
<accession>A0AAD8AL09</accession>
<evidence type="ECO:0000313" key="1">
    <source>
        <dbReference type="EMBL" id="KAJ9601104.1"/>
    </source>
</evidence>
<dbReference type="AlphaFoldDB" id="A0AAD8AL09"/>
<evidence type="ECO:0000313" key="2">
    <source>
        <dbReference type="Proteomes" id="UP001233999"/>
    </source>
</evidence>
<gene>
    <name evidence="1" type="ORF">L9F63_000739</name>
</gene>
<reference evidence="1" key="2">
    <citation type="submission" date="2023-05" db="EMBL/GenBank/DDBJ databases">
        <authorList>
            <person name="Fouks B."/>
        </authorList>
    </citation>
    <scope>NUCLEOTIDE SEQUENCE</scope>
    <source>
        <strain evidence="1">Stay&amp;Tobe</strain>
        <tissue evidence="1">Testes</tissue>
    </source>
</reference>
<feature type="non-terminal residue" evidence="1">
    <location>
        <position position="63"/>
    </location>
</feature>
<protein>
    <submittedName>
        <fullName evidence="1">Uncharacterized protein</fullName>
    </submittedName>
</protein>
<organism evidence="1 2">
    <name type="scientific">Diploptera punctata</name>
    <name type="common">Pacific beetle cockroach</name>
    <dbReference type="NCBI Taxonomy" id="6984"/>
    <lineage>
        <taxon>Eukaryota</taxon>
        <taxon>Metazoa</taxon>
        <taxon>Ecdysozoa</taxon>
        <taxon>Arthropoda</taxon>
        <taxon>Hexapoda</taxon>
        <taxon>Insecta</taxon>
        <taxon>Pterygota</taxon>
        <taxon>Neoptera</taxon>
        <taxon>Polyneoptera</taxon>
        <taxon>Dictyoptera</taxon>
        <taxon>Blattodea</taxon>
        <taxon>Blaberoidea</taxon>
        <taxon>Blaberidae</taxon>
        <taxon>Diplopterinae</taxon>
        <taxon>Diploptera</taxon>
    </lineage>
</organism>
<dbReference type="Proteomes" id="UP001233999">
    <property type="component" value="Unassembled WGS sequence"/>
</dbReference>
<reference evidence="1" key="1">
    <citation type="journal article" date="2023" name="IScience">
        <title>Live-bearing cockroach genome reveals convergent evolutionary mechanisms linked to viviparity in insects and beyond.</title>
        <authorList>
            <person name="Fouks B."/>
            <person name="Harrison M.C."/>
            <person name="Mikhailova A.A."/>
            <person name="Marchal E."/>
            <person name="English S."/>
            <person name="Carruthers M."/>
            <person name="Jennings E.C."/>
            <person name="Chiamaka E.L."/>
            <person name="Frigard R.A."/>
            <person name="Pippel M."/>
            <person name="Attardo G.M."/>
            <person name="Benoit J.B."/>
            <person name="Bornberg-Bauer E."/>
            <person name="Tobe S.S."/>
        </authorList>
    </citation>
    <scope>NUCLEOTIDE SEQUENCE</scope>
    <source>
        <strain evidence="1">Stay&amp;Tobe</strain>
    </source>
</reference>
<name>A0AAD8AL09_DIPPU</name>
<dbReference type="EMBL" id="JASPKZ010000035">
    <property type="protein sequence ID" value="KAJ9601104.1"/>
    <property type="molecule type" value="Genomic_DNA"/>
</dbReference>
<proteinExistence type="predicted"/>
<keyword evidence="2" id="KW-1185">Reference proteome</keyword>